<feature type="region of interest" description="Disordered" evidence="13">
    <location>
        <begin position="2382"/>
        <end position="2454"/>
    </location>
</feature>
<name>F7BCJ6_ORNAN</name>
<dbReference type="Gene3D" id="1.25.10.10">
    <property type="entry name" value="Leucine-rich Repeat Variant"/>
    <property type="match status" value="1"/>
</dbReference>
<dbReference type="SUPFAM" id="SSF75632">
    <property type="entry name" value="Cullin homology domain"/>
    <property type="match status" value="1"/>
</dbReference>
<dbReference type="PROSITE" id="PS01256">
    <property type="entry name" value="CULLIN_1"/>
    <property type="match status" value="1"/>
</dbReference>
<dbReference type="GO" id="GO:0005737">
    <property type="term" value="C:cytoplasm"/>
    <property type="evidence" value="ECO:0007669"/>
    <property type="project" value="UniProtKB-SubCell"/>
</dbReference>
<evidence type="ECO:0000256" key="1">
    <source>
        <dbReference type="ARBA" id="ARBA00004496"/>
    </source>
</evidence>
<sequence length="2454" mass="270969">MVGERRGGDLLVPLGPRLQARPEELLRQRPGPDGHPEYLVRWTVLGPRDEEREPAKERQGPADGRAEHILMWLSASEARASCPSLLGGRAEAEGPPTEPAGRPGGFARDAGVDEASLREMGEDVRELVRRAARQLGRSEASPAASLLHTVHVLSAYASIGPLAGVFRDTGALDLLMTMLGGPEPQIRRSAGKMLRALAAHDAGSRAHVLLSLSQQDGIEQHMDFDSRSTLLELFAETKSFEEHCMAFEGISLPQIPGKVLFSLVKRYLCATSLLDQLSSGADPGSGEQGARAPSSEGPGGERGRRRRELEFSMAMGSLISELVRGMGWDLRPGQPDAPLYGFQPHVAFGPDLIPPTPAPVPHRRQGRTFRSPSDFSSCSGYAEYVQETLRPGMRVRMMEDYVVVGAGDEGEFQQSNDSVPPAQVLWLETGRTYCVHWHMLEILGPGQAAEEKAGAAVEKGLGGRAPPPWPWRHRENPCCVPYLQPRAPGSTDPRLLSRGEWWEILFFVKKLAGPEQQRLLQLVPEEEEARAELSVPVELARKLVLALSERCRGATRRVLLSSYVYSKYGPQSGAGEREKASLGSPDASWEAPGPGVHFSNEPKPEAPLPAARSEFQLFTQLLAAEGLVLPLGLEETAKEVCRALWEPCRQSTLEQKVMEAVSLVQRSSSDIKLQLAGLHALSRAVQDAAAGQDHPLRRPDRNLREKLVKMLVELLTNQVGEKLLVALALRLLCSLMARPEWRLLFATEGGVYAVLACMREYSASPLVQQAGLAALKMLTGAVGPCEPPPGDSGCPSLLPPSDAQVIREIFASIGSAAQPGSESLLEAIPSGLILMLRTNGCSSAVWNGLLLLNSLMSNHQALREQLATQELREELHRHSGEGAGQVPSTFSLIRTLLGHFPEQPPPKRQQDPGTTPRTEGRRQASGGKWQPGGQSLRADSPARDSRGIADRARAVPPGARRTDDIVLFLLSTFFFPFLSLLVPSPPLPIFVIPLALLSHRAASPSWFGLLPPHAPVPCGLGSGGGGRRPQVVQEVVRFLHRLASSNKDCAVVLCRLGAREALTKALAQPSAQLLLGPELRELLDHCQKQASLYGNLTTSILAGCIQLVLGQIEEHRRTQQPINIPFLDVFLRHLCQGSSEEVREDRCWKKVEVSSNPHRASKLTDHNPKTYWESNGSTGSHHITLHVRRGVLIRQLTMLVASEDSSYMPARVVVLGGDSAASLSTELNTVNVLPSASRVPLLENLTHFWPVIQIRIKRCQQGGIDTRVRGLELLGPKPTLWPLFREQLCRRSRLFYAVRAQAWSRDVTQDRTRLLRLFPRLNRALGHEQAFADRFLPDEEAGLALSRTCREALITPLVHSPDGLSPLAWLLDLYLDHREEARRARGRSAALASRVRRLSHLLVHVEAPPTPPPSPPPALPDQPSDRQPGPGLRPEPQGNSLRDLTRCWMGVVQEQVSRFLAVAWKAPDFVPRFCGAFQRLQTAGTELFGACQAGFVLALRQGFAAALQQLPFLTASHVSEQFAHYIDELIQAGRVGSAESLEQLQQSLEPFLVLSGLELATSFEHFYRYYLGERLLGPGPCWLEEAVLDQIGLCFPNRLPQQMLSGLRAAAELQRHFRLFRLQQFDRRLLERGQEEGDGDDGEDWGPEAEVLVLSPRCWPVSPLCYMHEPSKYLPQALSGYLGRFSDFYSHGQSQPGPESGPRRRLQWTWLGWAELVFGAQQRLLVSTLQMWILLHFNEEVTVETLLQSSGLALELLTQALGPLTSSPGPLTLHEAEGLPAEGVLRLREEATDGTEPPGPPLRLLPPKAYLSMEEDQGRALEKKRNLLSCLLVRILKTRGEGGLHVDHLVCLTALSWKETAPPGGGFCSNADVLSCILHLLGQGYMRRREEQPQVLVYAAPEPTGPSQGLAHIPFCGGSRGSAEAAVLSSLRLPVGRTMSSGEVEGLMRQTVLQVQETLSLEPDVALHLLAHCRWGADALLQCYSEDPEPLLRAAGLRVPPPQHPPPLPSHCPVCVGPLDPPDDHPPTLCCLHYCCQSCWNEYLTTRIEQNLALSCTCPIAACPAQPTSAFVRAIVSSPDAIAKYEKALLRDYVDSCSNLTWCTNPQGCDRILCQQGLGCGAACAKCGWASCFNCNFPEAHYPASCSHMSQWVDDGGYYEGMSLEAQSKHLAKLISKRCPSCHAPIEKNEGCLHMTCAKCNHGFCWRCLKPWKPTHKDYYNCSAKVCKAARQEKRFQDYNEKCTFHHQAREFTLNLQRQVATLSKQPPHRSLAFLTDACKSLEQARKVLAYACVYSYYNQDTERMDVVEQQTESLERHTDSLQILLEETLLPGQDLASSLQLFKTEHLSTGLELLWRIQERLLAILQHSTQVTRPSALTAALAHCPSSPPSSQESPTPMQEEEEEEEEEYVPHWHQYDEEELDEDNFYDDDEDDESDNLEPHAFFFDDEDEGYD</sequence>
<comment type="subcellular location">
    <subcellularLocation>
        <location evidence="1">Cytoplasm</location>
    </subcellularLocation>
</comment>
<dbReference type="InterPro" id="IPR016024">
    <property type="entry name" value="ARM-type_fold"/>
</dbReference>
<evidence type="ECO:0000256" key="6">
    <source>
        <dbReference type="ARBA" id="ARBA00022737"/>
    </source>
</evidence>
<evidence type="ECO:0000256" key="11">
    <source>
        <dbReference type="PROSITE-ProRule" id="PRU00175"/>
    </source>
</evidence>
<dbReference type="GO" id="GO:0031461">
    <property type="term" value="C:cullin-RING ubiquitin ligase complex"/>
    <property type="evidence" value="ECO:0007669"/>
    <property type="project" value="InterPro"/>
</dbReference>
<dbReference type="InterPro" id="IPR047561">
    <property type="entry name" value="BRcat_RBR_CUL9"/>
</dbReference>
<evidence type="ECO:0000256" key="12">
    <source>
        <dbReference type="PROSITE-ProRule" id="PRU00330"/>
    </source>
</evidence>
<dbReference type="PANTHER" id="PTHR22771">
    <property type="entry name" value="CULLIN AND GALACTOSE-BINDING DOMAIN-CONTAINING"/>
    <property type="match status" value="1"/>
</dbReference>
<dbReference type="Pfam" id="PF22191">
    <property type="entry name" value="IBR_1"/>
    <property type="match status" value="1"/>
</dbReference>
<dbReference type="Pfam" id="PF26557">
    <property type="entry name" value="Cullin_AB"/>
    <property type="match status" value="1"/>
</dbReference>
<dbReference type="SUPFAM" id="SSF48371">
    <property type="entry name" value="ARM repeat"/>
    <property type="match status" value="1"/>
</dbReference>
<dbReference type="eggNOG" id="KOG1815">
    <property type="taxonomic scope" value="Eukaryota"/>
</dbReference>
<reference evidence="18" key="1">
    <citation type="submission" date="2025-08" db="UniProtKB">
        <authorList>
            <consortium name="Ensembl"/>
        </authorList>
    </citation>
    <scope>IDENTIFICATION</scope>
    <source>
        <strain evidence="18">Glennie</strain>
    </source>
</reference>
<dbReference type="CDD" id="cd20359">
    <property type="entry name" value="Rcat_RBR_CUL9"/>
    <property type="match status" value="1"/>
</dbReference>
<dbReference type="Pfam" id="PF23168">
    <property type="entry name" value="CUL7_CUL9_N"/>
    <property type="match status" value="1"/>
</dbReference>
<dbReference type="Pfam" id="PF01485">
    <property type="entry name" value="IBR"/>
    <property type="match status" value="1"/>
</dbReference>
<dbReference type="InterPro" id="IPR056405">
    <property type="entry name" value="ARM_CUL7_CUL9"/>
</dbReference>
<dbReference type="SUPFAM" id="SSF63748">
    <property type="entry name" value="Tudor/PWWP/MBT"/>
    <property type="match status" value="1"/>
</dbReference>
<feature type="domain" description="DOC" evidence="16">
    <location>
        <begin position="1121"/>
        <end position="1300"/>
    </location>
</feature>
<dbReference type="PROSITE" id="PS50069">
    <property type="entry name" value="CULLIN_2"/>
    <property type="match status" value="1"/>
</dbReference>
<dbReference type="PROSITE" id="PS51873">
    <property type="entry name" value="TRIAD"/>
    <property type="match status" value="1"/>
</dbReference>
<dbReference type="InterPro" id="IPR021097">
    <property type="entry name" value="CPH_domain"/>
</dbReference>
<feature type="compositionally biased region" description="Acidic residues" evidence="13">
    <location>
        <begin position="2418"/>
        <end position="2438"/>
    </location>
</feature>
<keyword evidence="4" id="KW-0808">Transferase</keyword>
<dbReference type="STRING" id="9258.ENSOANP00000003619"/>
<evidence type="ECO:0000259" key="15">
    <source>
        <dbReference type="PROSITE" id="PS50089"/>
    </source>
</evidence>
<dbReference type="PANTHER" id="PTHR22771:SF4">
    <property type="entry name" value="CULLIN 7-RELATED"/>
    <property type="match status" value="1"/>
</dbReference>
<evidence type="ECO:0000256" key="2">
    <source>
        <dbReference type="ARBA" id="ARBA00022490"/>
    </source>
</evidence>
<feature type="domain" description="RING-type" evidence="15">
    <location>
        <begin position="2179"/>
        <end position="2222"/>
    </location>
</feature>
<keyword evidence="6" id="KW-0677">Repeat</keyword>
<dbReference type="SMART" id="SM00647">
    <property type="entry name" value="IBR"/>
    <property type="match status" value="2"/>
</dbReference>
<dbReference type="InterPro" id="IPR059120">
    <property type="entry name" value="Cullin-like_AB"/>
</dbReference>
<dbReference type="InterPro" id="IPR036317">
    <property type="entry name" value="Cullin_homology_sf"/>
</dbReference>
<keyword evidence="10" id="KW-0832">Ubl conjugation</keyword>
<dbReference type="InterPro" id="IPR044066">
    <property type="entry name" value="TRIAD_supradom"/>
</dbReference>
<dbReference type="InterPro" id="IPR001841">
    <property type="entry name" value="Znf_RING"/>
</dbReference>
<dbReference type="PROSITE" id="PS51284">
    <property type="entry name" value="DOC"/>
    <property type="match status" value="1"/>
</dbReference>
<evidence type="ECO:0000259" key="16">
    <source>
        <dbReference type="PROSITE" id="PS51284"/>
    </source>
</evidence>
<proteinExistence type="inferred from homology"/>
<evidence type="ECO:0000259" key="14">
    <source>
        <dbReference type="PROSITE" id="PS50069"/>
    </source>
</evidence>
<gene>
    <name evidence="18" type="primary">CUL9</name>
</gene>
<dbReference type="GO" id="GO:0008270">
    <property type="term" value="F:zinc ion binding"/>
    <property type="evidence" value="ECO:0007669"/>
    <property type="project" value="UniProtKB-KW"/>
</dbReference>
<dbReference type="InterPro" id="IPR045093">
    <property type="entry name" value="Cullin"/>
</dbReference>
<dbReference type="FunFam" id="2.60.120.260:FF:000046">
    <property type="entry name" value="Cullin 9"/>
    <property type="match status" value="1"/>
</dbReference>
<dbReference type="Pfam" id="PF24742">
    <property type="entry name" value="ARM_CUL7_CUL9"/>
    <property type="match status" value="1"/>
</dbReference>
<dbReference type="InterPro" id="IPR016157">
    <property type="entry name" value="Cullin_CS"/>
</dbReference>
<dbReference type="Gene3D" id="2.30.30.30">
    <property type="match status" value="1"/>
</dbReference>
<accession>F7BCJ6</accession>
<feature type="compositionally biased region" description="Low complexity" evidence="13">
    <location>
        <begin position="2390"/>
        <end position="2399"/>
    </location>
</feature>
<dbReference type="GO" id="GO:0031625">
    <property type="term" value="F:ubiquitin protein ligase binding"/>
    <property type="evidence" value="ECO:0007669"/>
    <property type="project" value="InterPro"/>
</dbReference>
<dbReference type="Gene3D" id="1.10.10.10">
    <property type="entry name" value="Winged helix-like DNA-binding domain superfamily/Winged helix DNA-binding domain"/>
    <property type="match status" value="1"/>
</dbReference>
<evidence type="ECO:0000256" key="9">
    <source>
        <dbReference type="ARBA" id="ARBA00022833"/>
    </source>
</evidence>
<feature type="domain" description="RING-type" evidence="17">
    <location>
        <begin position="2008"/>
        <end position="2226"/>
    </location>
</feature>
<dbReference type="Ensembl" id="ENSOANT00000003620.4">
    <property type="protein sequence ID" value="ENSOANP00000003619.3"/>
    <property type="gene ID" value="ENSOANG00000002285.4"/>
</dbReference>
<keyword evidence="2" id="KW-0963">Cytoplasm</keyword>
<dbReference type="SMART" id="SM00884">
    <property type="entry name" value="Cullin_Nedd8"/>
    <property type="match status" value="1"/>
</dbReference>
<dbReference type="SMART" id="SM01337">
    <property type="entry name" value="APC10"/>
    <property type="match status" value="1"/>
</dbReference>
<reference evidence="18" key="2">
    <citation type="submission" date="2025-09" db="UniProtKB">
        <authorList>
            <consortium name="Ensembl"/>
        </authorList>
    </citation>
    <scope>IDENTIFICATION</scope>
    <source>
        <strain evidence="18">Glennie</strain>
    </source>
</reference>
<evidence type="ECO:0008006" key="20">
    <source>
        <dbReference type="Google" id="ProtNLM"/>
    </source>
</evidence>
<dbReference type="Proteomes" id="UP000002279">
    <property type="component" value="Unplaced"/>
</dbReference>
<keyword evidence="7 11" id="KW-0863">Zinc-finger</keyword>
<feature type="compositionally biased region" description="Acidic residues" evidence="13">
    <location>
        <begin position="2400"/>
        <end position="2409"/>
    </location>
</feature>
<dbReference type="Pfam" id="PF03256">
    <property type="entry name" value="ANAPC10"/>
    <property type="match status" value="1"/>
</dbReference>
<keyword evidence="19" id="KW-1185">Reference proteome</keyword>
<dbReference type="InterPro" id="IPR014722">
    <property type="entry name" value="Rib_uL2_dom2"/>
</dbReference>
<feature type="compositionally biased region" description="Pro residues" evidence="13">
    <location>
        <begin position="1408"/>
        <end position="1420"/>
    </location>
</feature>
<dbReference type="PROSITE" id="PS50089">
    <property type="entry name" value="ZF_RING_2"/>
    <property type="match status" value="1"/>
</dbReference>
<evidence type="ECO:0000256" key="7">
    <source>
        <dbReference type="ARBA" id="ARBA00022771"/>
    </source>
</evidence>
<organism evidence="18 19">
    <name type="scientific">Ornithorhynchus anatinus</name>
    <name type="common">Duckbill platypus</name>
    <dbReference type="NCBI Taxonomy" id="9258"/>
    <lineage>
        <taxon>Eukaryota</taxon>
        <taxon>Metazoa</taxon>
        <taxon>Chordata</taxon>
        <taxon>Craniata</taxon>
        <taxon>Vertebrata</taxon>
        <taxon>Euteleostomi</taxon>
        <taxon>Mammalia</taxon>
        <taxon>Monotremata</taxon>
        <taxon>Ornithorhynchidae</taxon>
        <taxon>Ornithorhynchus</taxon>
    </lineage>
</organism>
<dbReference type="PROSITE" id="PS00518">
    <property type="entry name" value="ZF_RING_1"/>
    <property type="match status" value="1"/>
</dbReference>
<keyword evidence="3" id="KW-1017">Isopeptide bond</keyword>
<dbReference type="InterPro" id="IPR011989">
    <property type="entry name" value="ARM-like"/>
</dbReference>
<feature type="region of interest" description="Disordered" evidence="13">
    <location>
        <begin position="1405"/>
        <end position="1440"/>
    </location>
</feature>
<dbReference type="HOGENOM" id="CLU_001067_0_0_1"/>
<feature type="domain" description="Cullin family profile" evidence="14">
    <location>
        <begin position="1517"/>
        <end position="1765"/>
    </location>
</feature>
<evidence type="ECO:0000313" key="19">
    <source>
        <dbReference type="Proteomes" id="UP000002279"/>
    </source>
</evidence>
<dbReference type="Gene3D" id="1.20.120.1750">
    <property type="match status" value="1"/>
</dbReference>
<evidence type="ECO:0000256" key="3">
    <source>
        <dbReference type="ARBA" id="ARBA00022499"/>
    </source>
</evidence>
<evidence type="ECO:0000256" key="10">
    <source>
        <dbReference type="ARBA" id="ARBA00022843"/>
    </source>
</evidence>
<dbReference type="InterPro" id="IPR013083">
    <property type="entry name" value="Znf_RING/FYVE/PHD"/>
</dbReference>
<dbReference type="InterPro" id="IPR047560">
    <property type="entry name" value="Rcat_RBR_CUL9"/>
</dbReference>
<dbReference type="Gene3D" id="3.30.230.130">
    <property type="entry name" value="Cullin, Chain C, Domain 2"/>
    <property type="match status" value="1"/>
</dbReference>
<dbReference type="Pfam" id="PF11515">
    <property type="entry name" value="Cul7"/>
    <property type="match status" value="1"/>
</dbReference>
<feature type="region of interest" description="Disordered" evidence="13">
    <location>
        <begin position="279"/>
        <end position="306"/>
    </location>
</feature>
<dbReference type="InterPro" id="IPR008979">
    <property type="entry name" value="Galactose-bd-like_sf"/>
</dbReference>
<protein>
    <recommendedName>
        <fullName evidence="20">Cullin 9</fullName>
    </recommendedName>
</protein>
<dbReference type="GO" id="GO:0016740">
    <property type="term" value="F:transferase activity"/>
    <property type="evidence" value="ECO:0007669"/>
    <property type="project" value="UniProtKB-KW"/>
</dbReference>
<dbReference type="SUPFAM" id="SSF57850">
    <property type="entry name" value="RING/U-box"/>
    <property type="match status" value="2"/>
</dbReference>
<dbReference type="InterPro" id="IPR019559">
    <property type="entry name" value="Cullin_neddylation_domain"/>
</dbReference>
<keyword evidence="5" id="KW-0479">Metal-binding</keyword>
<feature type="region of interest" description="Disordered" evidence="13">
    <location>
        <begin position="571"/>
        <end position="606"/>
    </location>
</feature>
<dbReference type="InterPro" id="IPR016158">
    <property type="entry name" value="Cullin_homology"/>
</dbReference>
<dbReference type="OMA" id="KPWKPNH"/>
<dbReference type="InterPro" id="IPR017907">
    <property type="entry name" value="Znf_RING_CS"/>
</dbReference>
<feature type="region of interest" description="Disordered" evidence="13">
    <location>
        <begin position="86"/>
        <end position="108"/>
    </location>
</feature>
<evidence type="ECO:0000256" key="5">
    <source>
        <dbReference type="ARBA" id="ARBA00022723"/>
    </source>
</evidence>
<dbReference type="InterPro" id="IPR036388">
    <property type="entry name" value="WH-like_DNA-bd_sf"/>
</dbReference>
<dbReference type="InParanoid" id="F7BCJ6"/>
<keyword evidence="9" id="KW-0862">Zinc</keyword>
<dbReference type="CDD" id="cd20347">
    <property type="entry name" value="BRcat_RBR_CUL9"/>
    <property type="match status" value="1"/>
</dbReference>
<keyword evidence="8" id="KW-0833">Ubl conjugation pathway</keyword>
<dbReference type="Gene3D" id="2.60.120.260">
    <property type="entry name" value="Galactose-binding domain-like"/>
    <property type="match status" value="1"/>
</dbReference>
<dbReference type="GO" id="GO:0006511">
    <property type="term" value="P:ubiquitin-dependent protein catabolic process"/>
    <property type="evidence" value="ECO:0007669"/>
    <property type="project" value="InterPro"/>
</dbReference>
<comment type="similarity">
    <text evidence="12">Belongs to the cullin family.</text>
</comment>
<dbReference type="Gene3D" id="3.30.40.10">
    <property type="entry name" value="Zinc/RING finger domain, C3HC4 (zinc finger)"/>
    <property type="match status" value="1"/>
</dbReference>
<evidence type="ECO:0000313" key="18">
    <source>
        <dbReference type="Ensembl" id="ENSOANP00000003619.3"/>
    </source>
</evidence>
<evidence type="ECO:0000256" key="13">
    <source>
        <dbReference type="SAM" id="MobiDB-lite"/>
    </source>
</evidence>
<dbReference type="InterPro" id="IPR004939">
    <property type="entry name" value="APC_su10/DOC_dom"/>
</dbReference>
<feature type="region of interest" description="Disordered" evidence="13">
    <location>
        <begin position="899"/>
        <end position="955"/>
    </location>
</feature>
<dbReference type="GeneTree" id="ENSGT00940000153954"/>
<dbReference type="Bgee" id="ENSOANG00000002285">
    <property type="expression patterns" value="Expressed in testis and 7 other cell types or tissues"/>
</dbReference>
<dbReference type="SUPFAM" id="SSF49785">
    <property type="entry name" value="Galactose-binding domain-like"/>
    <property type="match status" value="1"/>
</dbReference>
<dbReference type="InterPro" id="IPR002867">
    <property type="entry name" value="IBR_dom"/>
</dbReference>
<evidence type="ECO:0000259" key="17">
    <source>
        <dbReference type="PROSITE" id="PS51873"/>
    </source>
</evidence>
<evidence type="ECO:0000256" key="8">
    <source>
        <dbReference type="ARBA" id="ARBA00022786"/>
    </source>
</evidence>
<dbReference type="FunCoup" id="F7BCJ6">
    <property type="interactions" value="357"/>
</dbReference>
<dbReference type="InterPro" id="IPR055486">
    <property type="entry name" value="CUL7/CUL9_N"/>
</dbReference>
<evidence type="ECO:0000256" key="4">
    <source>
        <dbReference type="ARBA" id="ARBA00022679"/>
    </source>
</evidence>
<feature type="compositionally biased region" description="Basic and acidic residues" evidence="13">
    <location>
        <begin position="940"/>
        <end position="953"/>
    </location>
</feature>